<evidence type="ECO:0000313" key="3">
    <source>
        <dbReference type="Proteomes" id="UP000319263"/>
    </source>
</evidence>
<dbReference type="GO" id="GO:0030170">
    <property type="term" value="F:pyridoxal phosphate binding"/>
    <property type="evidence" value="ECO:0007669"/>
    <property type="project" value="InterPro"/>
</dbReference>
<dbReference type="RefSeq" id="WP_143985009.1">
    <property type="nucleotide sequence ID" value="NZ_CP041692.1"/>
</dbReference>
<dbReference type="PROSITE" id="PS51340">
    <property type="entry name" value="MOSC"/>
    <property type="match status" value="1"/>
</dbReference>
<reference evidence="2 3" key="1">
    <citation type="submission" date="2019-07" db="EMBL/GenBank/DDBJ databases">
        <title>Microlunatus dokdonensis sp. nov. isolated from the rhizospheric soil of the wild plant Elymus tsukushiensis.</title>
        <authorList>
            <person name="Ghim S.-Y."/>
            <person name="Hwang Y.-J."/>
            <person name="Son J.-S."/>
            <person name="Shin J.-H."/>
        </authorList>
    </citation>
    <scope>NUCLEOTIDE SEQUENCE [LARGE SCALE GENOMIC DNA]</scope>
    <source>
        <strain evidence="2 3">KUDC0627</strain>
    </source>
</reference>
<dbReference type="EMBL" id="CP041692">
    <property type="protein sequence ID" value="QDP95026.1"/>
    <property type="molecule type" value="Genomic_DNA"/>
</dbReference>
<dbReference type="InterPro" id="IPR005302">
    <property type="entry name" value="MoCF_Sase_C"/>
</dbReference>
<proteinExistence type="predicted"/>
<dbReference type="InterPro" id="IPR011037">
    <property type="entry name" value="Pyrv_Knase-like_insert_dom_sf"/>
</dbReference>
<dbReference type="AlphaFoldDB" id="A0A516PV10"/>
<evidence type="ECO:0000313" key="2">
    <source>
        <dbReference type="EMBL" id="QDP95026.1"/>
    </source>
</evidence>
<dbReference type="Pfam" id="PF03476">
    <property type="entry name" value="MOSC_N"/>
    <property type="match status" value="1"/>
</dbReference>
<dbReference type="KEGG" id="mik:FOE78_03045"/>
<dbReference type="Pfam" id="PF03473">
    <property type="entry name" value="MOSC"/>
    <property type="match status" value="1"/>
</dbReference>
<organism evidence="2 3">
    <name type="scientific">Microlunatus elymi</name>
    <dbReference type="NCBI Taxonomy" id="2596828"/>
    <lineage>
        <taxon>Bacteria</taxon>
        <taxon>Bacillati</taxon>
        <taxon>Actinomycetota</taxon>
        <taxon>Actinomycetes</taxon>
        <taxon>Propionibacteriales</taxon>
        <taxon>Propionibacteriaceae</taxon>
        <taxon>Microlunatus</taxon>
    </lineage>
</organism>
<keyword evidence="3" id="KW-1185">Reference proteome</keyword>
<dbReference type="GO" id="GO:0030151">
    <property type="term" value="F:molybdenum ion binding"/>
    <property type="evidence" value="ECO:0007669"/>
    <property type="project" value="InterPro"/>
</dbReference>
<dbReference type="InterPro" id="IPR005303">
    <property type="entry name" value="MOCOS_middle"/>
</dbReference>
<name>A0A516PV10_9ACTN</name>
<feature type="domain" description="MOSC" evidence="1">
    <location>
        <begin position="101"/>
        <end position="259"/>
    </location>
</feature>
<dbReference type="OrthoDB" id="9793178at2"/>
<dbReference type="Gene3D" id="2.40.33.20">
    <property type="entry name" value="PK beta-barrel domain-like"/>
    <property type="match status" value="1"/>
</dbReference>
<accession>A0A516PV10</accession>
<dbReference type="SUPFAM" id="SSF50800">
    <property type="entry name" value="PK beta-barrel domain-like"/>
    <property type="match status" value="1"/>
</dbReference>
<dbReference type="SUPFAM" id="SSF141673">
    <property type="entry name" value="MOSC N-terminal domain-like"/>
    <property type="match status" value="1"/>
</dbReference>
<sequence>MTWTVARVGFAPIKGTRHRELPEVVLTKSGPVGDRRFCLVDPVRRRALRTVETPQLVAVTVDWRDPELSCTFPDGSRVDEAVMVDEQSIEFDYWGRQVSGRRVTGPWAAAFGRYLGAEVELVACAPGDVVFGDSLSLITTGSLAALSTLIGRSIDPARLRATAVVDDHAEGRTLTDPVESDWIGRQLTIGTATVRVTGPIARCAVIDIHPVTGERDGNLLRTLARAARTGEQFLDPIFGVQATVMQPGLLRPGDRAALIEADTTVTGAAAREAANKSPR</sequence>
<evidence type="ECO:0000259" key="1">
    <source>
        <dbReference type="PROSITE" id="PS51340"/>
    </source>
</evidence>
<dbReference type="Proteomes" id="UP000319263">
    <property type="component" value="Chromosome"/>
</dbReference>
<gene>
    <name evidence="2" type="ORF">FOE78_03045</name>
</gene>
<dbReference type="GO" id="GO:0003824">
    <property type="term" value="F:catalytic activity"/>
    <property type="evidence" value="ECO:0007669"/>
    <property type="project" value="InterPro"/>
</dbReference>
<protein>
    <submittedName>
        <fullName evidence="2">MOSC domain-containing protein</fullName>
    </submittedName>
</protein>